<dbReference type="Proteomes" id="UP000593568">
    <property type="component" value="Unassembled WGS sequence"/>
</dbReference>
<dbReference type="EMBL" id="JABEZW010215878">
    <property type="protein sequence ID" value="MBA0784659.1"/>
    <property type="molecule type" value="Genomic_DNA"/>
</dbReference>
<reference evidence="1 2" key="1">
    <citation type="journal article" date="2019" name="Genome Biol. Evol.">
        <title>Insights into the evolution of the New World diploid cottons (Gossypium, subgenus Houzingenia) based on genome sequencing.</title>
        <authorList>
            <person name="Grover C.E."/>
            <person name="Arick M.A. 2nd"/>
            <person name="Thrash A."/>
            <person name="Conover J.L."/>
            <person name="Sanders W.S."/>
            <person name="Peterson D.G."/>
            <person name="Frelichowski J.E."/>
            <person name="Scheffler J.A."/>
            <person name="Scheffler B.E."/>
            <person name="Wendel J.F."/>
        </authorList>
    </citation>
    <scope>NUCLEOTIDE SEQUENCE [LARGE SCALE GENOMIC DNA]</scope>
    <source>
        <strain evidence="1">8</strain>
        <tissue evidence="1">Leaf</tissue>
    </source>
</reference>
<evidence type="ECO:0000313" key="2">
    <source>
        <dbReference type="Proteomes" id="UP000593568"/>
    </source>
</evidence>
<evidence type="ECO:0000313" key="1">
    <source>
        <dbReference type="EMBL" id="MBA0784659.1"/>
    </source>
</evidence>
<gene>
    <name evidence="1" type="ORF">Gotri_027497</name>
</gene>
<sequence>MSIIEFRVHDLLLGFHSEALTRNTGKCHGLFSRIQRHFQSYWVEQLHVYQGQFECSNIAYERVPLLIDLGEEEVVRAWPKQSGRRIGKH</sequence>
<keyword evidence="2" id="KW-1185">Reference proteome</keyword>
<organism evidence="1 2">
    <name type="scientific">Gossypium trilobum</name>
    <dbReference type="NCBI Taxonomy" id="34281"/>
    <lineage>
        <taxon>Eukaryota</taxon>
        <taxon>Viridiplantae</taxon>
        <taxon>Streptophyta</taxon>
        <taxon>Embryophyta</taxon>
        <taxon>Tracheophyta</taxon>
        <taxon>Spermatophyta</taxon>
        <taxon>Magnoliopsida</taxon>
        <taxon>eudicotyledons</taxon>
        <taxon>Gunneridae</taxon>
        <taxon>Pentapetalae</taxon>
        <taxon>rosids</taxon>
        <taxon>malvids</taxon>
        <taxon>Malvales</taxon>
        <taxon>Malvaceae</taxon>
        <taxon>Malvoideae</taxon>
        <taxon>Gossypium</taxon>
    </lineage>
</organism>
<proteinExistence type="predicted"/>
<dbReference type="AlphaFoldDB" id="A0A7J9FH66"/>
<accession>A0A7J9FH66</accession>
<protein>
    <submittedName>
        <fullName evidence="1">Uncharacterized protein</fullName>
    </submittedName>
</protein>
<name>A0A7J9FH66_9ROSI</name>
<comment type="caution">
    <text evidence="1">The sequence shown here is derived from an EMBL/GenBank/DDBJ whole genome shotgun (WGS) entry which is preliminary data.</text>
</comment>